<dbReference type="Pfam" id="PF12796">
    <property type="entry name" value="Ank_2"/>
    <property type="match status" value="4"/>
</dbReference>
<dbReference type="Pfam" id="PF17809">
    <property type="entry name" value="UPA_2"/>
    <property type="match status" value="1"/>
</dbReference>
<evidence type="ECO:0000259" key="11">
    <source>
        <dbReference type="PROSITE" id="PS50017"/>
    </source>
</evidence>
<feature type="repeat" description="ANK" evidence="9">
    <location>
        <begin position="762"/>
        <end position="794"/>
    </location>
</feature>
<proteinExistence type="predicted"/>
<dbReference type="OMA" id="FMIKTRA"/>
<feature type="repeat" description="ANK" evidence="9">
    <location>
        <begin position="33"/>
        <end position="65"/>
    </location>
</feature>
<dbReference type="SUPFAM" id="SSF47986">
    <property type="entry name" value="DEATH domain"/>
    <property type="match status" value="1"/>
</dbReference>
<dbReference type="Gene3D" id="2.60.220.30">
    <property type="match status" value="2"/>
</dbReference>
<dbReference type="CDD" id="cd08317">
    <property type="entry name" value="Death_ank"/>
    <property type="match status" value="1"/>
</dbReference>
<dbReference type="GO" id="GO:0044325">
    <property type="term" value="F:transmembrane transporter binding"/>
    <property type="evidence" value="ECO:0000318"/>
    <property type="project" value="GO_Central"/>
</dbReference>
<dbReference type="eggNOG" id="KOG4177">
    <property type="taxonomic scope" value="Eukaryota"/>
</dbReference>
<dbReference type="SMART" id="SM00005">
    <property type="entry name" value="DEATH"/>
    <property type="match status" value="1"/>
</dbReference>
<feature type="region of interest" description="Disordered" evidence="10">
    <location>
        <begin position="1770"/>
        <end position="1857"/>
    </location>
</feature>
<dbReference type="InterPro" id="IPR002110">
    <property type="entry name" value="Ankyrin_rpt"/>
</dbReference>
<keyword evidence="7" id="KW-0472">Membrane</keyword>
<dbReference type="PRINTS" id="PR01415">
    <property type="entry name" value="ANKYRIN"/>
</dbReference>
<feature type="domain" description="ZU5" evidence="12">
    <location>
        <begin position="1202"/>
        <end position="1333"/>
    </location>
</feature>
<feature type="repeat" description="ANK" evidence="9">
    <location>
        <begin position="99"/>
        <end position="131"/>
    </location>
</feature>
<dbReference type="HOGENOM" id="CLU_000134_7_1_1"/>
<feature type="compositionally biased region" description="Pro residues" evidence="10">
    <location>
        <begin position="1"/>
        <end position="10"/>
    </location>
</feature>
<dbReference type="SUPFAM" id="SSF48403">
    <property type="entry name" value="Ankyrin repeat"/>
    <property type="match status" value="3"/>
</dbReference>
<dbReference type="InterPro" id="IPR011029">
    <property type="entry name" value="DEATH-like_dom_sf"/>
</dbReference>
<dbReference type="Gene3D" id="1.10.533.10">
    <property type="entry name" value="Death Domain, Fas"/>
    <property type="match status" value="1"/>
</dbReference>
<feature type="domain" description="ZU5" evidence="12">
    <location>
        <begin position="1043"/>
        <end position="1200"/>
    </location>
</feature>
<dbReference type="Gene3D" id="1.25.40.20">
    <property type="entry name" value="Ankyrin repeat-containing domain"/>
    <property type="match status" value="3"/>
</dbReference>
<feature type="compositionally biased region" description="Low complexity" evidence="10">
    <location>
        <begin position="11"/>
        <end position="21"/>
    </location>
</feature>
<dbReference type="EMBL" id="HE600933">
    <property type="protein sequence ID" value="CAP29135.2"/>
    <property type="molecule type" value="Genomic_DNA"/>
</dbReference>
<dbReference type="FunFam" id="1.25.40.20:FF:000095">
    <property type="entry name" value="Ankyrin 2, isoform J"/>
    <property type="match status" value="1"/>
</dbReference>
<feature type="compositionally biased region" description="Polar residues" evidence="10">
    <location>
        <begin position="1776"/>
        <end position="1794"/>
    </location>
</feature>
<dbReference type="SMART" id="SM00218">
    <property type="entry name" value="ZU5"/>
    <property type="match status" value="1"/>
</dbReference>
<dbReference type="Pfam" id="PF00791">
    <property type="entry name" value="ZU5"/>
    <property type="match status" value="1"/>
</dbReference>
<dbReference type="GO" id="GO:0005856">
    <property type="term" value="C:cytoskeleton"/>
    <property type="evidence" value="ECO:0007669"/>
    <property type="project" value="UniProtKB-SubCell"/>
</dbReference>
<evidence type="ECO:0000259" key="12">
    <source>
        <dbReference type="PROSITE" id="PS51145"/>
    </source>
</evidence>
<evidence type="ECO:0000256" key="8">
    <source>
        <dbReference type="ARBA" id="ARBA00023212"/>
    </source>
</evidence>
<feature type="domain" description="Death" evidence="11">
    <location>
        <begin position="1538"/>
        <end position="1619"/>
    </location>
</feature>
<dbReference type="FunFam" id="2.60.220.30:FF:000001">
    <property type="entry name" value="Ankyrin-3 isoform 2"/>
    <property type="match status" value="1"/>
</dbReference>
<evidence type="ECO:0000256" key="6">
    <source>
        <dbReference type="ARBA" id="ARBA00023043"/>
    </source>
</evidence>
<feature type="repeat" description="ANK" evidence="9">
    <location>
        <begin position="392"/>
        <end position="424"/>
    </location>
</feature>
<keyword evidence="14" id="KW-1185">Reference proteome</keyword>
<dbReference type="Pfam" id="PF13637">
    <property type="entry name" value="Ank_4"/>
    <property type="match status" value="1"/>
</dbReference>
<dbReference type="InParanoid" id="A8X923"/>
<evidence type="ECO:0000256" key="9">
    <source>
        <dbReference type="PROSITE-ProRule" id="PRU00023"/>
    </source>
</evidence>
<evidence type="ECO:0000256" key="4">
    <source>
        <dbReference type="ARBA" id="ARBA00022553"/>
    </source>
</evidence>
<dbReference type="InterPro" id="IPR051165">
    <property type="entry name" value="Multifunctional_ANK_Repeat"/>
</dbReference>
<feature type="compositionally biased region" description="Polar residues" evidence="10">
    <location>
        <begin position="1823"/>
        <end position="1835"/>
    </location>
</feature>
<dbReference type="Pfam" id="PF00531">
    <property type="entry name" value="Death"/>
    <property type="match status" value="1"/>
</dbReference>
<dbReference type="PROSITE" id="PS51145">
    <property type="entry name" value="ZU5"/>
    <property type="match status" value="2"/>
</dbReference>
<feature type="region of interest" description="Disordered" evidence="10">
    <location>
        <begin position="1"/>
        <end position="36"/>
    </location>
</feature>
<dbReference type="InterPro" id="IPR036770">
    <property type="entry name" value="Ankyrin_rpt-contain_sf"/>
</dbReference>
<dbReference type="FunFam" id="1.25.40.20:FF:000001">
    <property type="entry name" value="Ankyrin-2 isoform 2"/>
    <property type="match status" value="1"/>
</dbReference>
<dbReference type="STRING" id="6238.A8X923"/>
<evidence type="ECO:0000313" key="13">
    <source>
        <dbReference type="EMBL" id="CAP29135.2"/>
    </source>
</evidence>
<name>A8X923_CAEBR</name>
<feature type="repeat" description="ANK" evidence="9">
    <location>
        <begin position="227"/>
        <end position="259"/>
    </location>
</feature>
<keyword evidence="3" id="KW-0963">Cytoplasm</keyword>
<dbReference type="Pfam" id="PF00023">
    <property type="entry name" value="Ank"/>
    <property type="match status" value="1"/>
</dbReference>
<evidence type="ECO:0000256" key="7">
    <source>
        <dbReference type="ARBA" id="ARBA00023136"/>
    </source>
</evidence>
<organism evidence="13 14">
    <name type="scientific">Caenorhabditis briggsae</name>
    <dbReference type="NCBI Taxonomy" id="6238"/>
    <lineage>
        <taxon>Eukaryota</taxon>
        <taxon>Metazoa</taxon>
        <taxon>Ecdysozoa</taxon>
        <taxon>Nematoda</taxon>
        <taxon>Chromadorea</taxon>
        <taxon>Rhabditida</taxon>
        <taxon>Rhabditina</taxon>
        <taxon>Rhabditomorpha</taxon>
        <taxon>Rhabditoidea</taxon>
        <taxon>Rhabditidae</taxon>
        <taxon>Peloderinae</taxon>
        <taxon>Caenorhabditis</taxon>
    </lineage>
</organism>
<dbReference type="Proteomes" id="UP000008549">
    <property type="component" value="Unassembled WGS sequence"/>
</dbReference>
<feature type="region of interest" description="Disordered" evidence="10">
    <location>
        <begin position="1670"/>
        <end position="1701"/>
    </location>
</feature>
<feature type="repeat" description="ANK" evidence="9">
    <location>
        <begin position="66"/>
        <end position="98"/>
    </location>
</feature>
<dbReference type="SMART" id="SM00248">
    <property type="entry name" value="ANK"/>
    <property type="match status" value="14"/>
</dbReference>
<dbReference type="GO" id="GO:0072659">
    <property type="term" value="P:protein localization to plasma membrane"/>
    <property type="evidence" value="ECO:0000318"/>
    <property type="project" value="GO_Central"/>
</dbReference>
<dbReference type="WormBase" id="CBG09456">
    <property type="protein sequence ID" value="CBP08227"/>
    <property type="gene ID" value="WBGene00031034"/>
    <property type="gene designation" value="Cbr-unc-44"/>
</dbReference>
<feature type="repeat" description="ANK" evidence="9">
    <location>
        <begin position="293"/>
        <end position="325"/>
    </location>
</feature>
<feature type="repeat" description="ANK" evidence="9">
    <location>
        <begin position="132"/>
        <end position="164"/>
    </location>
</feature>
<gene>
    <name evidence="15" type="primary">unc-44</name>
    <name evidence="15" type="synonym">unc-44.1</name>
    <name evidence="13 15" type="ORF">CBG09456</name>
    <name evidence="13" type="ORF">CBG_09456</name>
</gene>
<comment type="subcellular location">
    <subcellularLocation>
        <location evidence="1">Cytoplasm</location>
        <location evidence="1">Cytoskeleton</location>
    </subcellularLocation>
    <subcellularLocation>
        <location evidence="2">Membrane</location>
    </subcellularLocation>
</comment>
<dbReference type="GO" id="GO:0005886">
    <property type="term" value="C:plasma membrane"/>
    <property type="evidence" value="ECO:0000318"/>
    <property type="project" value="GO_Central"/>
</dbReference>
<keyword evidence="5" id="KW-0677">Repeat</keyword>
<dbReference type="PANTHER" id="PTHR24123:SF141">
    <property type="entry name" value="ANKYRIN 2, ISOFORM U"/>
    <property type="match status" value="1"/>
</dbReference>
<reference evidence="13 14" key="1">
    <citation type="journal article" date="2003" name="PLoS Biol.">
        <title>The genome sequence of Caenorhabditis briggsae: a platform for comparative genomics.</title>
        <authorList>
            <person name="Stein L.D."/>
            <person name="Bao Z."/>
            <person name="Blasiar D."/>
            <person name="Blumenthal T."/>
            <person name="Brent M.R."/>
            <person name="Chen N."/>
            <person name="Chinwalla A."/>
            <person name="Clarke L."/>
            <person name="Clee C."/>
            <person name="Coghlan A."/>
            <person name="Coulson A."/>
            <person name="D'Eustachio P."/>
            <person name="Fitch D.H."/>
            <person name="Fulton L.A."/>
            <person name="Fulton R.E."/>
            <person name="Griffiths-Jones S."/>
            <person name="Harris T.W."/>
            <person name="Hillier L.W."/>
            <person name="Kamath R."/>
            <person name="Kuwabara P.E."/>
            <person name="Mardis E.R."/>
            <person name="Marra M.A."/>
            <person name="Miner T.L."/>
            <person name="Minx P."/>
            <person name="Mullikin J.C."/>
            <person name="Plumb R.W."/>
            <person name="Rogers J."/>
            <person name="Schein J.E."/>
            <person name="Sohrmann M."/>
            <person name="Spieth J."/>
            <person name="Stajich J.E."/>
            <person name="Wei C."/>
            <person name="Willey D."/>
            <person name="Wilson R.K."/>
            <person name="Durbin R."/>
            <person name="Waterston R.H."/>
        </authorList>
    </citation>
    <scope>NUCLEOTIDE SEQUENCE [LARGE SCALE GENOMIC DNA]</scope>
    <source>
        <strain evidence="13 14">AF16</strain>
    </source>
</reference>
<keyword evidence="6 9" id="KW-0040">ANK repeat</keyword>
<feature type="repeat" description="ANK" evidence="9">
    <location>
        <begin position="359"/>
        <end position="391"/>
    </location>
</feature>
<dbReference type="GO" id="GO:0043005">
    <property type="term" value="C:neuron projection"/>
    <property type="evidence" value="ECO:0000318"/>
    <property type="project" value="GO_Central"/>
</dbReference>
<feature type="compositionally biased region" description="Basic and acidic residues" evidence="10">
    <location>
        <begin position="1836"/>
        <end position="1848"/>
    </location>
</feature>
<keyword evidence="8" id="KW-0206">Cytoskeleton</keyword>
<dbReference type="GO" id="GO:0007165">
    <property type="term" value="P:signal transduction"/>
    <property type="evidence" value="ECO:0007669"/>
    <property type="project" value="InterPro"/>
</dbReference>
<dbReference type="GO" id="GO:0030507">
    <property type="term" value="F:spectrin binding"/>
    <property type="evidence" value="ECO:0000318"/>
    <property type="project" value="GO_Central"/>
</dbReference>
<accession>A8X923</accession>
<dbReference type="PROSITE" id="PS50297">
    <property type="entry name" value="ANK_REP_REGION"/>
    <property type="match status" value="12"/>
</dbReference>
<feature type="repeat" description="ANK" evidence="9">
    <location>
        <begin position="165"/>
        <end position="190"/>
    </location>
</feature>
<dbReference type="InterPro" id="IPR000906">
    <property type="entry name" value="ZU5_dom"/>
</dbReference>
<evidence type="ECO:0000313" key="15">
    <source>
        <dbReference type="WormBase" id="CBG09456"/>
    </source>
</evidence>
<dbReference type="PANTHER" id="PTHR24123">
    <property type="entry name" value="ANKYRIN REPEAT-CONTAINING"/>
    <property type="match status" value="1"/>
</dbReference>
<keyword evidence="4" id="KW-0597">Phosphoprotein</keyword>
<dbReference type="GO" id="GO:0008093">
    <property type="term" value="F:cytoskeletal anchor activity"/>
    <property type="evidence" value="ECO:0000318"/>
    <property type="project" value="GO_Central"/>
</dbReference>
<evidence type="ECO:0000256" key="3">
    <source>
        <dbReference type="ARBA" id="ARBA00022490"/>
    </source>
</evidence>
<feature type="repeat" description="ANK" evidence="9">
    <location>
        <begin position="425"/>
        <end position="457"/>
    </location>
</feature>
<evidence type="ECO:0000256" key="2">
    <source>
        <dbReference type="ARBA" id="ARBA00004370"/>
    </source>
</evidence>
<sequence length="1857" mass="208068">MMNEGDPPPTSQQSEPEAQPTPAAPQPEGGRAEGSASFLRAARAGDLEKVLELLRAGTDINTSNANGLNSLHLASKEGHSEVVRELIKRQAQVDAATRKGNTALHIASLAGQSLIVTILVENGANVNVQSVNGFTPLYMAAQENHEDVVRYLLNHGANQALSTEDGFTPLAVALQQGHDRVVAVLLENDAKGKVRLPALHIAAKKDDTKAATLLLQNEHNPDVTSKSGFTPLHIAAHYGHENVGTLLLDKGANVNYQARHNISPLHVATKWGRINMANVLLARGAIIDSRTKDLLTPLHCAARSGHDQVVDLLVVQGAPISAKTKNGLAPLHMAAQGDHVDAARTLLYHRAPVDDVTVDYLTPLHVAAHCGHVRVAKLLLDRSADPNSRALNGFTPLHIACKKNRIKVVELLLKYRAAIEATTESGLTPLHVAAFMGAINIVIYLLQQGMSRQSVGKLLFIWQHVPIRQTSFVCSFEMGPRLMHKHENYKHLFTLPVVWGTLTLLCFCCKLGLIQMQRQEIIIHHSILRLKKVKKKLWAFFWITMLIRISSQRKDSHHYIWHPSMETFKSFDFFWNGVLQLISKEKIRSHHSTWPLTTTMTRWQCFYSRMGLRQKHQLRMDTHRYISQRRRIKWRLHQHYYSSKQIQMQNQEPDSHHSTLLLKKDIKKFLDFSSRMDLMLERKPTTDSHHYICVLRKIMYQLLRFLLILDQKSTAKRTPDTLHSTWLAISDNSIWLGSWLSMELMLLPENQLSFFPGEKTRASYTPLHQAAQQGHNNCVRYLLENGASPNEQTATGQTPLAIAQRLGYVSVVETLRTVTETTVITETTTVDERYKPQNPEAMNETMFSESEDEGQAAEHEAAAAHAKDFSDNMAETLHDSTGVHMIHTGEQPSPRLLKMVKNQQKICFCISYVPVHNRSSNKHYLLQRSQELENGGAIPKVNSGGMSPEKEFARIAPVATSSPIAQSHSQPLGIAPRAGSISGQFQQQPLHGAGPEDNLEELVRRAQNHPIHTANYDNSGVAMLENGHADNVPIGHHVTQPSFLISFLVDARGGAMRGCRHSGVRIIVPPRKASQPIRVTCRYLRKDKLAHPPPLSEGEELASRILEMAPAGAKFLGPVILEVPHFASLRDREREIVILRSDDGQHWKEHQLEATEDAVQEVLNESFDAEDLAQLDDLQTPRITRILTSDFPMYFAVVTRVRQEVHCVGPEGGVIISSVVPRVQAIFPDGSLTKTIKVSVQAQPVPQEMVTRLHGNRVAVSPIVTVEPRRRKFHKPITLCIPLPQSNNKGMLTQYSGQQGQEPPTLRLLCSITGGSAPAQWEDITGTTQLTFTGDEVSFTTTVSARFWLMDCQTPRDAARMAQEVYNEAISIPYMAKFAVFARRTFPVEGQLRVFCMTDDKEDKTLEKQEHFKLIAKSRDVEVLKGKHQFLEFSGNLVPITKSGDQLSLFFLPFQENRLAFMVKTRSKDDTEAATEGRIGFMAEPKIRSDALPPQQPTCTLAISLPEYTGEVKATPAPKKDATPFEQRYGSALEKELPEFVHQNVLKGIGADWPRLGRALEVPHRDIQHIRHNYPGQECKNTLKIWIHLKKEDATQDNLDLALRQIGRDDIVRSIAYGEPEALINYSQADSPSQKREPIRHFEDVPAATLMKREVRTEDLVTREPIQQTHNVEQSTTVAQEPSYSAPVHHSPVPEEPEFEGKNYQKEAPVAEMRTVVRTERHVHDTDSGPVVEERTITTTYEDDVAVNENIVDRTVPLNDEERQKWEELNRLADESSPSPAQRSTVVAESTSEQIPEDVEQSVESESHREDDGTIVTTTVTTSHISESPLGSPTARSEEPEERKHPDDHDEEEEGRA</sequence>
<feature type="repeat" description="ANK" evidence="9">
    <location>
        <begin position="260"/>
        <end position="292"/>
    </location>
</feature>
<feature type="compositionally biased region" description="Polar residues" evidence="10">
    <location>
        <begin position="1670"/>
        <end position="1683"/>
    </location>
</feature>
<feature type="repeat" description="ANK" evidence="9">
    <location>
        <begin position="326"/>
        <end position="358"/>
    </location>
</feature>
<dbReference type="PROSITE" id="PS50088">
    <property type="entry name" value="ANK_REPEAT"/>
    <property type="match status" value="13"/>
</dbReference>
<evidence type="ECO:0000256" key="5">
    <source>
        <dbReference type="ARBA" id="ARBA00022737"/>
    </source>
</evidence>
<dbReference type="PROSITE" id="PS50017">
    <property type="entry name" value="DEATH_DOMAIN"/>
    <property type="match status" value="1"/>
</dbReference>
<dbReference type="InterPro" id="IPR000488">
    <property type="entry name" value="Death_dom"/>
</dbReference>
<dbReference type="FunFam" id="2.60.220.30:FF:000002">
    <property type="entry name" value="Ankyrin-3 isoform 2"/>
    <property type="match status" value="1"/>
</dbReference>
<evidence type="ECO:0000256" key="1">
    <source>
        <dbReference type="ARBA" id="ARBA00004245"/>
    </source>
</evidence>
<evidence type="ECO:0000256" key="10">
    <source>
        <dbReference type="SAM" id="MobiDB-lite"/>
    </source>
</evidence>
<reference evidence="13 14" key="2">
    <citation type="journal article" date="2011" name="PLoS Genet.">
        <title>Caenorhabditis briggsae recombinant inbred line genotypes reveal inter-strain incompatibility and the evolution of recombination.</title>
        <authorList>
            <person name="Ross J.A."/>
            <person name="Koboldt D.C."/>
            <person name="Staisch J.E."/>
            <person name="Chamberlin H.M."/>
            <person name="Gupta B.P."/>
            <person name="Miller R.D."/>
            <person name="Baird S.E."/>
            <person name="Haag E.S."/>
        </authorList>
    </citation>
    <scope>NUCLEOTIDE SEQUENCE [LARGE SCALE GENOMIC DNA]</scope>
    <source>
        <strain evidence="13 14">AF16</strain>
    </source>
</reference>
<protein>
    <submittedName>
        <fullName evidence="13">Protein CBG09456</fullName>
    </submittedName>
</protein>
<evidence type="ECO:0000313" key="14">
    <source>
        <dbReference type="Proteomes" id="UP000008549"/>
    </source>
</evidence>
<dbReference type="Gene3D" id="2.60.40.2660">
    <property type="match status" value="1"/>
</dbReference>
<dbReference type="InterPro" id="IPR040745">
    <property type="entry name" value="Ankyrin_UPA"/>
</dbReference>